<dbReference type="AlphaFoldDB" id="A0A8J1TWL1"/>
<dbReference type="GO" id="GO:0000177">
    <property type="term" value="C:cytoplasmic exosome (RNase complex)"/>
    <property type="evidence" value="ECO:0007669"/>
    <property type="project" value="TreeGrafter"/>
</dbReference>
<dbReference type="GO" id="GO:0016075">
    <property type="term" value="P:rRNA catabolic process"/>
    <property type="evidence" value="ECO:0007669"/>
    <property type="project" value="TreeGrafter"/>
</dbReference>
<sequence>GMATDFKITQPVEFYRKFLEKDVRPDGRELGETRPTILNIGSVSTANGSALVKQGNSAVICGIKAELCKPKTESPHEGFIIPNIDLPALCSPRFKPGPPCDQAQVYSQLVADVIQNSKCVNPEDLYNKEVDMSWVLYCDMMCLDYDGNILDACILALMAALKSCKLPTLVLDDDGRLEVDTGKLVPLQVHTYPVATTFAIFDDRILFVDPNSEEESIATGQITIVTTEDEQICLLHKPGGSAISDDKMQDALTRSLIRSREARTLINNTIDSMSDNSAER</sequence>
<keyword evidence="5" id="KW-0698">rRNA processing</keyword>
<dbReference type="GO" id="GO:0034476">
    <property type="term" value="P:U5 snRNA 3'-end processing"/>
    <property type="evidence" value="ECO:0007669"/>
    <property type="project" value="TreeGrafter"/>
</dbReference>
<dbReference type="InterPro" id="IPR033196">
    <property type="entry name" value="Rrp43"/>
</dbReference>
<keyword evidence="4" id="KW-0963">Cytoplasm</keyword>
<keyword evidence="6" id="KW-0271">Exosome</keyword>
<dbReference type="Pfam" id="PF03725">
    <property type="entry name" value="RNase_PH_C"/>
    <property type="match status" value="1"/>
</dbReference>
<dbReference type="PANTHER" id="PTHR11097">
    <property type="entry name" value="EXOSOME COMPLEX EXONUCLEASE RIBOSOMAL RNA PROCESSING PROTEIN"/>
    <property type="match status" value="1"/>
</dbReference>
<evidence type="ECO:0000256" key="7">
    <source>
        <dbReference type="ARBA" id="ARBA00022884"/>
    </source>
</evidence>
<dbReference type="InterPro" id="IPR001247">
    <property type="entry name" value="ExoRNase_PH_dom1"/>
</dbReference>
<dbReference type="GO" id="GO:0005730">
    <property type="term" value="C:nucleolus"/>
    <property type="evidence" value="ECO:0007669"/>
    <property type="project" value="UniProtKB-SubCell"/>
</dbReference>
<evidence type="ECO:0000256" key="3">
    <source>
        <dbReference type="ARBA" id="ARBA00006678"/>
    </source>
</evidence>
<reference evidence="10" key="1">
    <citation type="submission" date="2022-03" db="EMBL/GenBank/DDBJ databases">
        <authorList>
            <person name="Martin C."/>
        </authorList>
    </citation>
    <scope>NUCLEOTIDE SEQUENCE</scope>
</reference>
<comment type="subcellular location">
    <subcellularLocation>
        <location evidence="1">Cytoplasm</location>
    </subcellularLocation>
    <subcellularLocation>
        <location evidence="2">Nucleus</location>
        <location evidence="2">Nucleolus</location>
    </subcellularLocation>
</comment>
<dbReference type="InterPro" id="IPR027408">
    <property type="entry name" value="PNPase/RNase_PH_dom_sf"/>
</dbReference>
<comment type="similarity">
    <text evidence="3">Belongs to the RNase PH family.</text>
</comment>
<name>A0A8J1TWL1_OWEFU</name>
<dbReference type="GO" id="GO:0071038">
    <property type="term" value="P:TRAMP-dependent tRNA surveillance pathway"/>
    <property type="evidence" value="ECO:0007669"/>
    <property type="project" value="TreeGrafter"/>
</dbReference>
<dbReference type="PANTHER" id="PTHR11097:SF9">
    <property type="entry name" value="EXOSOME COMPLEX COMPONENT RRP43"/>
    <property type="match status" value="1"/>
</dbReference>
<dbReference type="GO" id="GO:0071028">
    <property type="term" value="P:nuclear mRNA surveillance"/>
    <property type="evidence" value="ECO:0007669"/>
    <property type="project" value="TreeGrafter"/>
</dbReference>
<evidence type="ECO:0000256" key="5">
    <source>
        <dbReference type="ARBA" id="ARBA00022552"/>
    </source>
</evidence>
<dbReference type="SUPFAM" id="SSF54211">
    <property type="entry name" value="Ribosomal protein S5 domain 2-like"/>
    <property type="match status" value="1"/>
</dbReference>
<dbReference type="GO" id="GO:0000176">
    <property type="term" value="C:nuclear exosome (RNase complex)"/>
    <property type="evidence" value="ECO:0007669"/>
    <property type="project" value="TreeGrafter"/>
</dbReference>
<dbReference type="Gene3D" id="3.30.230.70">
    <property type="entry name" value="GHMP Kinase, N-terminal domain"/>
    <property type="match status" value="1"/>
</dbReference>
<protein>
    <recommendedName>
        <fullName evidence="9">Ribosomal RNA-processing protein 43</fullName>
    </recommendedName>
</protein>
<accession>A0A8J1TWL1</accession>
<keyword evidence="11" id="KW-1185">Reference proteome</keyword>
<evidence type="ECO:0000313" key="10">
    <source>
        <dbReference type="EMBL" id="CAH1796394.1"/>
    </source>
</evidence>
<evidence type="ECO:0000256" key="9">
    <source>
        <dbReference type="ARBA" id="ARBA00030617"/>
    </source>
</evidence>
<dbReference type="GO" id="GO:0035925">
    <property type="term" value="F:mRNA 3'-UTR AU-rich region binding"/>
    <property type="evidence" value="ECO:0007669"/>
    <property type="project" value="TreeGrafter"/>
</dbReference>
<organism evidence="10 11">
    <name type="scientific">Owenia fusiformis</name>
    <name type="common">Polychaete worm</name>
    <dbReference type="NCBI Taxonomy" id="6347"/>
    <lineage>
        <taxon>Eukaryota</taxon>
        <taxon>Metazoa</taxon>
        <taxon>Spiralia</taxon>
        <taxon>Lophotrochozoa</taxon>
        <taxon>Annelida</taxon>
        <taxon>Polychaeta</taxon>
        <taxon>Sedentaria</taxon>
        <taxon>Canalipalpata</taxon>
        <taxon>Sabellida</taxon>
        <taxon>Oweniida</taxon>
        <taxon>Oweniidae</taxon>
        <taxon>Owenia</taxon>
    </lineage>
</organism>
<dbReference type="CDD" id="cd11369">
    <property type="entry name" value="RNase_PH_RRP43"/>
    <property type="match status" value="1"/>
</dbReference>
<evidence type="ECO:0000256" key="1">
    <source>
        <dbReference type="ARBA" id="ARBA00004496"/>
    </source>
</evidence>
<evidence type="ECO:0000256" key="8">
    <source>
        <dbReference type="ARBA" id="ARBA00023242"/>
    </source>
</evidence>
<dbReference type="GO" id="GO:0034475">
    <property type="term" value="P:U4 snRNA 3'-end processing"/>
    <property type="evidence" value="ECO:0007669"/>
    <property type="project" value="TreeGrafter"/>
</dbReference>
<keyword evidence="7" id="KW-0694">RNA-binding</keyword>
<dbReference type="Proteomes" id="UP000749559">
    <property type="component" value="Unassembled WGS sequence"/>
</dbReference>
<dbReference type="EMBL" id="CAIIXF020000010">
    <property type="protein sequence ID" value="CAH1796394.1"/>
    <property type="molecule type" value="Genomic_DNA"/>
</dbReference>
<dbReference type="InterPro" id="IPR036345">
    <property type="entry name" value="ExoRNase_PH_dom2_sf"/>
</dbReference>
<dbReference type="GO" id="GO:0071035">
    <property type="term" value="P:nuclear polyadenylation-dependent rRNA catabolic process"/>
    <property type="evidence" value="ECO:0007669"/>
    <property type="project" value="TreeGrafter"/>
</dbReference>
<dbReference type="SUPFAM" id="SSF55666">
    <property type="entry name" value="Ribonuclease PH domain 2-like"/>
    <property type="match status" value="1"/>
</dbReference>
<dbReference type="InterPro" id="IPR050590">
    <property type="entry name" value="Exosome_comp_Rrp42_subfam"/>
</dbReference>
<dbReference type="InterPro" id="IPR020568">
    <property type="entry name" value="Ribosomal_Su5_D2-typ_SF"/>
</dbReference>
<keyword evidence="8" id="KW-0539">Nucleus</keyword>
<dbReference type="GO" id="GO:0034473">
    <property type="term" value="P:U1 snRNA 3'-end processing"/>
    <property type="evidence" value="ECO:0007669"/>
    <property type="project" value="TreeGrafter"/>
</dbReference>
<dbReference type="OrthoDB" id="45882at2759"/>
<proteinExistence type="inferred from homology"/>
<comment type="caution">
    <text evidence="10">The sequence shown here is derived from an EMBL/GenBank/DDBJ whole genome shotgun (WGS) entry which is preliminary data.</text>
</comment>
<evidence type="ECO:0000256" key="6">
    <source>
        <dbReference type="ARBA" id="ARBA00022835"/>
    </source>
</evidence>
<evidence type="ECO:0000256" key="2">
    <source>
        <dbReference type="ARBA" id="ARBA00004604"/>
    </source>
</evidence>
<gene>
    <name evidence="10" type="ORF">OFUS_LOCUS20811</name>
</gene>
<feature type="non-terminal residue" evidence="10">
    <location>
        <position position="1"/>
    </location>
</feature>
<dbReference type="GO" id="GO:0000467">
    <property type="term" value="P:exonucleolytic trimming to generate mature 3'-end of 5.8S rRNA from tricistronic rRNA transcript (SSU-rRNA, 5.8S rRNA, LSU-rRNA)"/>
    <property type="evidence" value="ECO:0007669"/>
    <property type="project" value="TreeGrafter"/>
</dbReference>
<evidence type="ECO:0000313" key="11">
    <source>
        <dbReference type="Proteomes" id="UP000749559"/>
    </source>
</evidence>
<dbReference type="InterPro" id="IPR015847">
    <property type="entry name" value="ExoRNase_PH_dom2"/>
</dbReference>
<dbReference type="FunFam" id="3.30.230.70:FF:000017">
    <property type="entry name" value="Exosome complex component Rrp42"/>
    <property type="match status" value="1"/>
</dbReference>
<evidence type="ECO:0000256" key="4">
    <source>
        <dbReference type="ARBA" id="ARBA00022490"/>
    </source>
</evidence>
<dbReference type="Pfam" id="PF01138">
    <property type="entry name" value="RNase_PH"/>
    <property type="match status" value="1"/>
</dbReference>